<feature type="domain" description="DNA ligase ATP-dependent N-terminal" evidence="7">
    <location>
        <begin position="355"/>
        <end position="497"/>
    </location>
</feature>
<dbReference type="InParanoid" id="A0A674P4U1"/>
<feature type="compositionally biased region" description="Basic and acidic residues" evidence="6">
    <location>
        <begin position="229"/>
        <end position="238"/>
    </location>
</feature>
<dbReference type="GO" id="GO:0005739">
    <property type="term" value="C:mitochondrion"/>
    <property type="evidence" value="ECO:0007669"/>
    <property type="project" value="TreeGrafter"/>
</dbReference>
<feature type="compositionally biased region" description="Basic and acidic residues" evidence="6">
    <location>
        <begin position="59"/>
        <end position="82"/>
    </location>
</feature>
<dbReference type="PANTHER" id="PTHR45674:SF4">
    <property type="entry name" value="DNA LIGASE 1"/>
    <property type="match status" value="1"/>
</dbReference>
<dbReference type="Pfam" id="PF04675">
    <property type="entry name" value="DNA_ligase_A_N"/>
    <property type="match status" value="1"/>
</dbReference>
<sequence length="540" mass="59449">LLCFSSSFFQPRNKDKKATEEPTKNPLKVQNRVPEADSPIKKVAKRGRHVLDSDDDDVPAVKEEVTKQADKEVKREKKDGALKADSTPLSPATPASSASPGTPRTPNSLSPSGIVKRKTARKTFPKRKLDGSRSGSESPKEEEEEEAKEQEEVQRHKRPRVESGLGGGGMSLVHHKVVHPASVELALEIFQKESDLEIETPSVPMEEGEQEEQVEMAKMQATSPDQEEKEQAESKISDETDLEAEAAKKNERTRKKHDEKRPASAKERDTKEEVLKGGMDKEPSKKAPVSSFFAPRKAAVKMEKAETHEGEKKTSAELKPSADEDKDAKRGTVSGLFTRFDLYRLCKHLGDLCVLLPDDLLSCVYLCLNQLGPAYQGMELGVGETVLMKAVAQATGRQLDKIKAEAQERGDLGLVAESSRSNQRMMFQPASLTVGGVFRKLKEIASMTGNSAMNKKIDIIKGLFVACRFSEARYIVRSLAGKLRIGLAEQSVLAALSQAVCLTPPGQGFPPAVLDAGKGMSPESRRSWMERSLILKQTYW</sequence>
<dbReference type="Ensembl" id="ENSTRUT00000091171.1">
    <property type="protein sequence ID" value="ENSTRUP00000080931.1"/>
    <property type="gene ID" value="ENSTRUG00000028058.1"/>
</dbReference>
<dbReference type="InterPro" id="IPR012308">
    <property type="entry name" value="DNA_ligase_ATP-dep_N"/>
</dbReference>
<dbReference type="PANTHER" id="PTHR45674">
    <property type="entry name" value="DNA LIGASE 1/3 FAMILY MEMBER"/>
    <property type="match status" value="1"/>
</dbReference>
<feature type="compositionally biased region" description="Basic and acidic residues" evidence="6">
    <location>
        <begin position="12"/>
        <end position="23"/>
    </location>
</feature>
<dbReference type="GO" id="GO:0006281">
    <property type="term" value="P:DNA repair"/>
    <property type="evidence" value="ECO:0007669"/>
    <property type="project" value="UniProtKB-KW"/>
</dbReference>
<keyword evidence="3" id="KW-0227">DNA damage</keyword>
<feature type="compositionally biased region" description="Acidic residues" evidence="6">
    <location>
        <begin position="140"/>
        <end position="149"/>
    </location>
</feature>
<reference evidence="8 9" key="1">
    <citation type="journal article" date="2011" name="Genome Biol. Evol.">
        <title>Integration of the genetic map and genome assembly of fugu facilitates insights into distinct features of genome evolution in teleosts and mammals.</title>
        <authorList>
            <person name="Kai W."/>
            <person name="Kikuchi K."/>
            <person name="Tohari S."/>
            <person name="Chew A.K."/>
            <person name="Tay A."/>
            <person name="Fujiwara A."/>
            <person name="Hosoya S."/>
            <person name="Suetake H."/>
            <person name="Naruse K."/>
            <person name="Brenner S."/>
            <person name="Suzuki Y."/>
            <person name="Venkatesh B."/>
        </authorList>
    </citation>
    <scope>NUCLEOTIDE SEQUENCE [LARGE SCALE GENOMIC DNA]</scope>
</reference>
<dbReference type="InterPro" id="IPR050191">
    <property type="entry name" value="ATP-dep_DNA_ligase"/>
</dbReference>
<dbReference type="InterPro" id="IPR036599">
    <property type="entry name" value="DNA_ligase_N_sf"/>
</dbReference>
<evidence type="ECO:0000313" key="9">
    <source>
        <dbReference type="Proteomes" id="UP000005226"/>
    </source>
</evidence>
<organism evidence="8 9">
    <name type="scientific">Takifugu rubripes</name>
    <name type="common">Japanese pufferfish</name>
    <name type="synonym">Fugu rubripes</name>
    <dbReference type="NCBI Taxonomy" id="31033"/>
    <lineage>
        <taxon>Eukaryota</taxon>
        <taxon>Metazoa</taxon>
        <taxon>Chordata</taxon>
        <taxon>Craniata</taxon>
        <taxon>Vertebrata</taxon>
        <taxon>Euteleostomi</taxon>
        <taxon>Actinopterygii</taxon>
        <taxon>Neopterygii</taxon>
        <taxon>Teleostei</taxon>
        <taxon>Neoteleostei</taxon>
        <taxon>Acanthomorphata</taxon>
        <taxon>Eupercaria</taxon>
        <taxon>Tetraodontiformes</taxon>
        <taxon>Tetradontoidea</taxon>
        <taxon>Tetraodontidae</taxon>
        <taxon>Takifugu</taxon>
    </lineage>
</organism>
<dbReference type="GO" id="GO:0003910">
    <property type="term" value="F:DNA ligase (ATP) activity"/>
    <property type="evidence" value="ECO:0007669"/>
    <property type="project" value="InterPro"/>
</dbReference>
<dbReference type="Gene3D" id="1.10.3260.10">
    <property type="entry name" value="DNA ligase, ATP-dependent, N-terminal domain"/>
    <property type="match status" value="1"/>
</dbReference>
<dbReference type="Proteomes" id="UP000005226">
    <property type="component" value="Chromosome 22"/>
</dbReference>
<dbReference type="GeneTree" id="ENSGT00940000157783"/>
<proteinExistence type="inferred from homology"/>
<dbReference type="AlphaFoldDB" id="A0A674P4U1"/>
<evidence type="ECO:0000256" key="3">
    <source>
        <dbReference type="ARBA" id="ARBA00022763"/>
    </source>
</evidence>
<evidence type="ECO:0000256" key="6">
    <source>
        <dbReference type="SAM" id="MobiDB-lite"/>
    </source>
</evidence>
<keyword evidence="9" id="KW-1185">Reference proteome</keyword>
<feature type="compositionally biased region" description="Basic residues" evidence="6">
    <location>
        <begin position="115"/>
        <end position="126"/>
    </location>
</feature>
<keyword evidence="5" id="KW-0234">DNA repair</keyword>
<dbReference type="GO" id="GO:0005634">
    <property type="term" value="C:nucleus"/>
    <property type="evidence" value="ECO:0007669"/>
    <property type="project" value="TreeGrafter"/>
</dbReference>
<feature type="region of interest" description="Disordered" evidence="6">
    <location>
        <begin position="302"/>
        <end position="328"/>
    </location>
</feature>
<dbReference type="GO" id="GO:1903461">
    <property type="term" value="P:Okazaki fragment processing involved in mitotic DNA replication"/>
    <property type="evidence" value="ECO:0007669"/>
    <property type="project" value="TreeGrafter"/>
</dbReference>
<feature type="compositionally biased region" description="Low complexity" evidence="6">
    <location>
        <begin position="84"/>
        <end position="106"/>
    </location>
</feature>
<feature type="compositionally biased region" description="Basic and acidic residues" evidence="6">
    <location>
        <begin position="259"/>
        <end position="285"/>
    </location>
</feature>
<reference evidence="8" key="2">
    <citation type="submission" date="2025-08" db="UniProtKB">
        <authorList>
            <consortium name="Ensembl"/>
        </authorList>
    </citation>
    <scope>IDENTIFICATION</scope>
</reference>
<feature type="region of interest" description="Disordered" evidence="6">
    <location>
        <begin position="1"/>
        <end position="173"/>
    </location>
</feature>
<accession>A0A674P4U1</accession>
<evidence type="ECO:0000256" key="2">
    <source>
        <dbReference type="ARBA" id="ARBA00022598"/>
    </source>
</evidence>
<evidence type="ECO:0000259" key="7">
    <source>
        <dbReference type="Pfam" id="PF04675"/>
    </source>
</evidence>
<evidence type="ECO:0000256" key="4">
    <source>
        <dbReference type="ARBA" id="ARBA00023172"/>
    </source>
</evidence>
<comment type="similarity">
    <text evidence="1">Belongs to the ATP-dependent DNA ligase family.</text>
</comment>
<protein>
    <submittedName>
        <fullName evidence="8">Ligase I, DNA, ATP-dependent</fullName>
    </submittedName>
</protein>
<dbReference type="GO" id="GO:0006310">
    <property type="term" value="P:DNA recombination"/>
    <property type="evidence" value="ECO:0007669"/>
    <property type="project" value="UniProtKB-KW"/>
</dbReference>
<evidence type="ECO:0000256" key="5">
    <source>
        <dbReference type="ARBA" id="ARBA00023204"/>
    </source>
</evidence>
<dbReference type="GO" id="GO:0003677">
    <property type="term" value="F:DNA binding"/>
    <property type="evidence" value="ECO:0007669"/>
    <property type="project" value="InterPro"/>
</dbReference>
<dbReference type="OMA" id="INDACWE"/>
<evidence type="ECO:0000313" key="8">
    <source>
        <dbReference type="Ensembl" id="ENSTRUP00000080931.1"/>
    </source>
</evidence>
<dbReference type="SUPFAM" id="SSF117018">
    <property type="entry name" value="ATP-dependent DNA ligase DNA-binding domain"/>
    <property type="match status" value="1"/>
</dbReference>
<name>A0A674P4U1_TAKRU</name>
<keyword evidence="4" id="KW-0233">DNA recombination</keyword>
<evidence type="ECO:0000256" key="1">
    <source>
        <dbReference type="ARBA" id="ARBA00007572"/>
    </source>
</evidence>
<feature type="region of interest" description="Disordered" evidence="6">
    <location>
        <begin position="195"/>
        <end position="290"/>
    </location>
</feature>
<keyword evidence="2" id="KW-0436">Ligase</keyword>
<reference evidence="8" key="3">
    <citation type="submission" date="2025-09" db="UniProtKB">
        <authorList>
            <consortium name="Ensembl"/>
        </authorList>
    </citation>
    <scope>IDENTIFICATION</scope>
</reference>
<feature type="compositionally biased region" description="Polar residues" evidence="6">
    <location>
        <begin position="1"/>
        <end position="10"/>
    </location>
</feature>